<evidence type="ECO:0000256" key="1">
    <source>
        <dbReference type="SAM" id="MobiDB-lite"/>
    </source>
</evidence>
<dbReference type="AlphaFoldDB" id="A0A1J1J3T9"/>
<sequence length="131" mass="15033">MQRQVYSNKGKRQQQQQEQLSKRSHGRSFSFSVFIVVSSRMKIENETTRHHTTPSNHRHKSTFGFVLFAVSSHYDAVSDAEEIFVFIISTEKPQAAKPKAIMNLASVFMCAHETKSESQARKQSKSRQKSI</sequence>
<proteinExistence type="predicted"/>
<protein>
    <submittedName>
        <fullName evidence="2">CLUMA_CG019320, isoform A</fullName>
    </submittedName>
</protein>
<dbReference type="Proteomes" id="UP000183832">
    <property type="component" value="Unassembled WGS sequence"/>
</dbReference>
<name>A0A1J1J3T9_9DIPT</name>
<reference evidence="2 3" key="1">
    <citation type="submission" date="2015-04" db="EMBL/GenBank/DDBJ databases">
        <authorList>
            <person name="Syromyatnikov M.Y."/>
            <person name="Popov V.N."/>
        </authorList>
    </citation>
    <scope>NUCLEOTIDE SEQUENCE [LARGE SCALE GENOMIC DNA]</scope>
</reference>
<feature type="region of interest" description="Disordered" evidence="1">
    <location>
        <begin position="1"/>
        <end position="25"/>
    </location>
</feature>
<keyword evidence="3" id="KW-1185">Reference proteome</keyword>
<accession>A0A1J1J3T9</accession>
<evidence type="ECO:0000313" key="2">
    <source>
        <dbReference type="EMBL" id="CRL06110.1"/>
    </source>
</evidence>
<dbReference type="EMBL" id="CVRI01000066">
    <property type="protein sequence ID" value="CRL06110.1"/>
    <property type="molecule type" value="Genomic_DNA"/>
</dbReference>
<evidence type="ECO:0000313" key="3">
    <source>
        <dbReference type="Proteomes" id="UP000183832"/>
    </source>
</evidence>
<gene>
    <name evidence="2" type="ORF">CLUMA_CG019320</name>
</gene>
<organism evidence="2 3">
    <name type="scientific">Clunio marinus</name>
    <dbReference type="NCBI Taxonomy" id="568069"/>
    <lineage>
        <taxon>Eukaryota</taxon>
        <taxon>Metazoa</taxon>
        <taxon>Ecdysozoa</taxon>
        <taxon>Arthropoda</taxon>
        <taxon>Hexapoda</taxon>
        <taxon>Insecta</taxon>
        <taxon>Pterygota</taxon>
        <taxon>Neoptera</taxon>
        <taxon>Endopterygota</taxon>
        <taxon>Diptera</taxon>
        <taxon>Nematocera</taxon>
        <taxon>Chironomoidea</taxon>
        <taxon>Chironomidae</taxon>
        <taxon>Clunio</taxon>
    </lineage>
</organism>